<evidence type="ECO:0000256" key="5">
    <source>
        <dbReference type="RuleBase" id="RU369093"/>
    </source>
</evidence>
<proteinExistence type="predicted"/>
<dbReference type="InterPro" id="IPR013083">
    <property type="entry name" value="Znf_RING/FYVE/PHD"/>
</dbReference>
<keyword evidence="8" id="KW-1185">Reference proteome</keyword>
<dbReference type="PROSITE" id="PS51698">
    <property type="entry name" value="U_BOX"/>
    <property type="match status" value="1"/>
</dbReference>
<evidence type="ECO:0000259" key="6">
    <source>
        <dbReference type="PROSITE" id="PS51698"/>
    </source>
</evidence>
<comment type="pathway">
    <text evidence="2 5">Protein modification; protein ubiquitination.</text>
</comment>
<dbReference type="InterPro" id="IPR045210">
    <property type="entry name" value="RING-Ubox_PUB"/>
</dbReference>
<dbReference type="Pfam" id="PF04564">
    <property type="entry name" value="U-box"/>
    <property type="match status" value="1"/>
</dbReference>
<dbReference type="CDD" id="cd16664">
    <property type="entry name" value="RING-Ubox_PUB"/>
    <property type="match status" value="1"/>
</dbReference>
<name>A0A5A7RD43_STRAF</name>
<dbReference type="FunFam" id="3.30.40.10:FF:000442">
    <property type="entry name" value="RING-type E3 ubiquitin transferase"/>
    <property type="match status" value="1"/>
</dbReference>
<evidence type="ECO:0000256" key="1">
    <source>
        <dbReference type="ARBA" id="ARBA00000900"/>
    </source>
</evidence>
<sequence length="377" mass="41597">MVSDEKTVPSYFLCPISLEVMTSPVSLCTGVTYERSNIQRWLDAGNNTCPATMQLLHSKDLIPNHTLHRIIQIWSPPQDTQIHFLHHISNLTSQSEEEEHNERLLPPLLSLFPKIKDLSHLEKIIRLCNALLQNLAKIDHHNAIECRVRTRDPDFTASIVIAIKEKGRPDLRTAGAKLLDLMAACSCLEMHSISEDDDVYSALLALIPDPVAADAALSLLTRLAQVRKNRSRMVRAGGVRALATALEADMSAAATEKALRLLEMASACGEGRSEICRDEICARAIVEKLLKLSPAATEHAVTVLWGVCCRFGDRRAVAAVAAAAEGNGEAKVLLLMQRECSPAVRRMCSDLLRVFRSYGKGSGVCWYDTKATHIMPF</sequence>
<dbReference type="PANTHER" id="PTHR22849:SF163">
    <property type="entry name" value="U-BOX DOMAIN-CONTAINING PROTEIN"/>
    <property type="match status" value="1"/>
</dbReference>
<dbReference type="InterPro" id="IPR016024">
    <property type="entry name" value="ARM-type_fold"/>
</dbReference>
<dbReference type="InterPro" id="IPR003613">
    <property type="entry name" value="Ubox_domain"/>
</dbReference>
<evidence type="ECO:0000313" key="8">
    <source>
        <dbReference type="Proteomes" id="UP000325081"/>
    </source>
</evidence>
<evidence type="ECO:0000256" key="4">
    <source>
        <dbReference type="ARBA" id="ARBA00022786"/>
    </source>
</evidence>
<dbReference type="InterPro" id="IPR058678">
    <property type="entry name" value="ARM_PUB"/>
</dbReference>
<keyword evidence="4 5" id="KW-0833">Ubl conjugation pathway</keyword>
<feature type="domain" description="U-box" evidence="6">
    <location>
        <begin position="7"/>
        <end position="81"/>
    </location>
</feature>
<dbReference type="SUPFAM" id="SSF48371">
    <property type="entry name" value="ARM repeat"/>
    <property type="match status" value="1"/>
</dbReference>
<dbReference type="AlphaFoldDB" id="A0A5A7RD43"/>
<accession>A0A5A7RD43</accession>
<dbReference type="EC" id="2.3.2.27" evidence="5"/>
<dbReference type="PANTHER" id="PTHR22849">
    <property type="entry name" value="WDSAM1 PROTEIN"/>
    <property type="match status" value="1"/>
</dbReference>
<keyword evidence="3 5" id="KW-0808">Transferase</keyword>
<dbReference type="SMART" id="SM00504">
    <property type="entry name" value="Ubox"/>
    <property type="match status" value="1"/>
</dbReference>
<dbReference type="SUPFAM" id="SSF57850">
    <property type="entry name" value="RING/U-box"/>
    <property type="match status" value="1"/>
</dbReference>
<comment type="caution">
    <text evidence="7">The sequence shown here is derived from an EMBL/GenBank/DDBJ whole genome shotgun (WGS) entry which is preliminary data.</text>
</comment>
<dbReference type="Gene3D" id="3.30.40.10">
    <property type="entry name" value="Zinc/RING finger domain, C3HC4 (zinc finger)"/>
    <property type="match status" value="1"/>
</dbReference>
<dbReference type="OrthoDB" id="10064100at2759"/>
<comment type="function">
    <text evidence="5">Functions as an E3 ubiquitin ligase.</text>
</comment>
<dbReference type="EMBL" id="BKCP01011181">
    <property type="protein sequence ID" value="GER54497.1"/>
    <property type="molecule type" value="Genomic_DNA"/>
</dbReference>
<dbReference type="GO" id="GO:0061630">
    <property type="term" value="F:ubiquitin protein ligase activity"/>
    <property type="evidence" value="ECO:0007669"/>
    <property type="project" value="UniProtKB-UniRule"/>
</dbReference>
<evidence type="ECO:0000313" key="7">
    <source>
        <dbReference type="EMBL" id="GER54497.1"/>
    </source>
</evidence>
<reference evidence="8" key="1">
    <citation type="journal article" date="2019" name="Curr. Biol.">
        <title>Genome Sequence of Striga asiatica Provides Insight into the Evolution of Plant Parasitism.</title>
        <authorList>
            <person name="Yoshida S."/>
            <person name="Kim S."/>
            <person name="Wafula E.K."/>
            <person name="Tanskanen J."/>
            <person name="Kim Y.M."/>
            <person name="Honaas L."/>
            <person name="Yang Z."/>
            <person name="Spallek T."/>
            <person name="Conn C.E."/>
            <person name="Ichihashi Y."/>
            <person name="Cheong K."/>
            <person name="Cui S."/>
            <person name="Der J.P."/>
            <person name="Gundlach H."/>
            <person name="Jiao Y."/>
            <person name="Hori C."/>
            <person name="Ishida J.K."/>
            <person name="Kasahara H."/>
            <person name="Kiba T."/>
            <person name="Kim M.S."/>
            <person name="Koo N."/>
            <person name="Laohavisit A."/>
            <person name="Lee Y.H."/>
            <person name="Lumba S."/>
            <person name="McCourt P."/>
            <person name="Mortimer J.C."/>
            <person name="Mutuku J.M."/>
            <person name="Nomura T."/>
            <person name="Sasaki-Sekimoto Y."/>
            <person name="Seto Y."/>
            <person name="Wang Y."/>
            <person name="Wakatake T."/>
            <person name="Sakakibara H."/>
            <person name="Demura T."/>
            <person name="Yamaguchi S."/>
            <person name="Yoneyama K."/>
            <person name="Manabe R.I."/>
            <person name="Nelson D.C."/>
            <person name="Schulman A.H."/>
            <person name="Timko M.P."/>
            <person name="dePamphilis C.W."/>
            <person name="Choi D."/>
            <person name="Shirasu K."/>
        </authorList>
    </citation>
    <scope>NUCLEOTIDE SEQUENCE [LARGE SCALE GENOMIC DNA]</scope>
    <source>
        <strain evidence="8">cv. UVA1</strain>
    </source>
</reference>
<evidence type="ECO:0000256" key="2">
    <source>
        <dbReference type="ARBA" id="ARBA00004906"/>
    </source>
</evidence>
<dbReference type="Gene3D" id="1.25.10.10">
    <property type="entry name" value="Leucine-rich Repeat Variant"/>
    <property type="match status" value="1"/>
</dbReference>
<comment type="catalytic activity">
    <reaction evidence="1 5">
        <text>S-ubiquitinyl-[E2 ubiquitin-conjugating enzyme]-L-cysteine + [acceptor protein]-L-lysine = [E2 ubiquitin-conjugating enzyme]-L-cysteine + N(6)-ubiquitinyl-[acceptor protein]-L-lysine.</text>
        <dbReference type="EC" id="2.3.2.27"/>
    </reaction>
</comment>
<dbReference type="InterPro" id="IPR011989">
    <property type="entry name" value="ARM-like"/>
</dbReference>
<dbReference type="GO" id="GO:0016567">
    <property type="term" value="P:protein ubiquitination"/>
    <property type="evidence" value="ECO:0007669"/>
    <property type="project" value="UniProtKB-UniRule"/>
</dbReference>
<dbReference type="Proteomes" id="UP000325081">
    <property type="component" value="Unassembled WGS sequence"/>
</dbReference>
<dbReference type="UniPathway" id="UPA00143"/>
<evidence type="ECO:0000256" key="3">
    <source>
        <dbReference type="ARBA" id="ARBA00022679"/>
    </source>
</evidence>
<protein>
    <recommendedName>
        <fullName evidence="5 6">U-box domain-containing protein</fullName>
        <ecNumber evidence="5">2.3.2.27</ecNumber>
    </recommendedName>
    <alternativeName>
        <fullName evidence="5">RING-type E3 ubiquitin transferase PUB</fullName>
    </alternativeName>
</protein>
<organism evidence="7 8">
    <name type="scientific">Striga asiatica</name>
    <name type="common">Asiatic witchweed</name>
    <name type="synonym">Buchnera asiatica</name>
    <dbReference type="NCBI Taxonomy" id="4170"/>
    <lineage>
        <taxon>Eukaryota</taxon>
        <taxon>Viridiplantae</taxon>
        <taxon>Streptophyta</taxon>
        <taxon>Embryophyta</taxon>
        <taxon>Tracheophyta</taxon>
        <taxon>Spermatophyta</taxon>
        <taxon>Magnoliopsida</taxon>
        <taxon>eudicotyledons</taxon>
        <taxon>Gunneridae</taxon>
        <taxon>Pentapetalae</taxon>
        <taxon>asterids</taxon>
        <taxon>lamiids</taxon>
        <taxon>Lamiales</taxon>
        <taxon>Orobanchaceae</taxon>
        <taxon>Buchnereae</taxon>
        <taxon>Striga</taxon>
    </lineage>
</organism>
<dbReference type="InterPro" id="IPR045185">
    <property type="entry name" value="PUB22/23/24-like"/>
</dbReference>
<gene>
    <name evidence="7" type="ORF">STAS_32096</name>
</gene>
<dbReference type="Pfam" id="PF25598">
    <property type="entry name" value="ARM_PUB"/>
    <property type="match status" value="1"/>
</dbReference>